<evidence type="ECO:0000259" key="2">
    <source>
        <dbReference type="Pfam" id="PF00144"/>
    </source>
</evidence>
<keyword evidence="4" id="KW-1185">Reference proteome</keyword>
<evidence type="ECO:0000313" key="3">
    <source>
        <dbReference type="EMBL" id="GAA3942881.1"/>
    </source>
</evidence>
<feature type="chain" id="PRO_5046377335" evidence="1">
    <location>
        <begin position="19"/>
        <end position="394"/>
    </location>
</feature>
<dbReference type="InterPro" id="IPR012338">
    <property type="entry name" value="Beta-lactam/transpept-like"/>
</dbReference>
<organism evidence="3 4">
    <name type="scientific">Streptomyces gulbargensis</name>
    <dbReference type="NCBI Taxonomy" id="364901"/>
    <lineage>
        <taxon>Bacteria</taxon>
        <taxon>Bacillati</taxon>
        <taxon>Actinomycetota</taxon>
        <taxon>Actinomycetes</taxon>
        <taxon>Kitasatosporales</taxon>
        <taxon>Streptomycetaceae</taxon>
        <taxon>Streptomyces</taxon>
    </lineage>
</organism>
<feature type="domain" description="Beta-lactamase-related" evidence="2">
    <location>
        <begin position="47"/>
        <end position="367"/>
    </location>
</feature>
<dbReference type="GO" id="GO:0016787">
    <property type="term" value="F:hydrolase activity"/>
    <property type="evidence" value="ECO:0007669"/>
    <property type="project" value="UniProtKB-KW"/>
</dbReference>
<evidence type="ECO:0000256" key="1">
    <source>
        <dbReference type="SAM" id="SignalP"/>
    </source>
</evidence>
<dbReference type="PANTHER" id="PTHR46825:SF7">
    <property type="entry name" value="D-ALANYL-D-ALANINE CARBOXYPEPTIDASE"/>
    <property type="match status" value="1"/>
</dbReference>
<proteinExistence type="predicted"/>
<keyword evidence="3" id="KW-0378">Hydrolase</keyword>
<dbReference type="Pfam" id="PF00144">
    <property type="entry name" value="Beta-lactamase"/>
    <property type="match status" value="1"/>
</dbReference>
<evidence type="ECO:0000313" key="4">
    <source>
        <dbReference type="Proteomes" id="UP001501000"/>
    </source>
</evidence>
<gene>
    <name evidence="3" type="ORF">GCM10022244_58400</name>
</gene>
<dbReference type="Proteomes" id="UP001501000">
    <property type="component" value="Unassembled WGS sequence"/>
</dbReference>
<dbReference type="InterPro" id="IPR050491">
    <property type="entry name" value="AmpC-like"/>
</dbReference>
<name>A0ABP7NCP8_9ACTN</name>
<comment type="caution">
    <text evidence="3">The sequence shown here is derived from an EMBL/GenBank/DDBJ whole genome shotgun (WGS) entry which is preliminary data.</text>
</comment>
<keyword evidence="1" id="KW-0732">Signal</keyword>
<dbReference type="SUPFAM" id="SSF56601">
    <property type="entry name" value="beta-lactamase/transpeptidase-like"/>
    <property type="match status" value="1"/>
</dbReference>
<dbReference type="PANTHER" id="PTHR46825">
    <property type="entry name" value="D-ALANYL-D-ALANINE-CARBOXYPEPTIDASE/ENDOPEPTIDASE AMPH"/>
    <property type="match status" value="1"/>
</dbReference>
<dbReference type="EMBL" id="BAABAJ010000035">
    <property type="protein sequence ID" value="GAA3942881.1"/>
    <property type="molecule type" value="Genomic_DNA"/>
</dbReference>
<sequence>MMLVAALGLTAAVPPAAAAGPVPAPPASAREPVPDRAALRSALDGVRDAGMPGVFAEVRDAGRTWRGASGVADLATGRPVTPGMRHRVGSITKTFVAAAVLQQVERGRLRLDDPVGDHLPDLVPGERGRRVTVRMLLNHTSGFAEYIPYAFPSISGAGEPVSARSLDENRYRTFRPAELIALGLGAPPTGEPGATPGVYSNTNYLLLGQLLERVTGLPAEEYITRHVIRPAGLRDTGFPAGARLRGPHARMYEGLWGALEPPRDYSTYDMSWVMAGAGLVSTMEDLNRFYGKLLAGEVVSPASLAQMRRTVPVIALDGSTIEYGLGLHRVEVPGCGTFWGNEGTVWGAGTVTMTRADGGRQVSFAINLIRWKKPHPIDGAVEELTRVGMGCGHS</sequence>
<accession>A0ABP7NCP8</accession>
<reference evidence="4" key="1">
    <citation type="journal article" date="2019" name="Int. J. Syst. Evol. Microbiol.">
        <title>The Global Catalogue of Microorganisms (GCM) 10K type strain sequencing project: providing services to taxonomists for standard genome sequencing and annotation.</title>
        <authorList>
            <consortium name="The Broad Institute Genomics Platform"/>
            <consortium name="The Broad Institute Genome Sequencing Center for Infectious Disease"/>
            <person name="Wu L."/>
            <person name="Ma J."/>
        </authorList>
    </citation>
    <scope>NUCLEOTIDE SEQUENCE [LARGE SCALE GENOMIC DNA]</scope>
    <source>
        <strain evidence="4">JCM 16956</strain>
    </source>
</reference>
<dbReference type="InterPro" id="IPR001466">
    <property type="entry name" value="Beta-lactam-related"/>
</dbReference>
<dbReference type="Gene3D" id="3.40.710.10">
    <property type="entry name" value="DD-peptidase/beta-lactamase superfamily"/>
    <property type="match status" value="1"/>
</dbReference>
<feature type="signal peptide" evidence="1">
    <location>
        <begin position="1"/>
        <end position="18"/>
    </location>
</feature>
<protein>
    <submittedName>
        <fullName evidence="3">Serine hydrolase domain-containing protein</fullName>
    </submittedName>
</protein>